<keyword evidence="3" id="KW-0964">Secreted</keyword>
<dbReference type="CDD" id="cd00198">
    <property type="entry name" value="vWFA"/>
    <property type="match status" value="1"/>
</dbReference>
<feature type="region of interest" description="Disordered" evidence="16">
    <location>
        <begin position="125"/>
        <end position="163"/>
    </location>
</feature>
<evidence type="ECO:0000256" key="15">
    <source>
        <dbReference type="ARBA" id="ARBA00070549"/>
    </source>
</evidence>
<evidence type="ECO:0000256" key="1">
    <source>
        <dbReference type="ARBA" id="ARBA00004170"/>
    </source>
</evidence>
<evidence type="ECO:0000256" key="12">
    <source>
        <dbReference type="ARBA" id="ARBA00023278"/>
    </source>
</evidence>
<evidence type="ECO:0000256" key="7">
    <source>
        <dbReference type="ARBA" id="ARBA00022737"/>
    </source>
</evidence>
<comment type="subcellular location">
    <subcellularLocation>
        <location evidence="1">Membrane</location>
        <topology evidence="1">Peripheral membrane protein</topology>
    </subcellularLocation>
    <subcellularLocation>
        <location evidence="2">Secreted</location>
        <location evidence="2">Extracellular space</location>
        <location evidence="2">Extracellular matrix</location>
    </subcellularLocation>
</comment>
<dbReference type="EMBL" id="VBQZ03000012">
    <property type="protein sequence ID" value="MXQ82225.1"/>
    <property type="molecule type" value="Genomic_DNA"/>
</dbReference>
<evidence type="ECO:0000256" key="3">
    <source>
        <dbReference type="ARBA" id="ARBA00022525"/>
    </source>
</evidence>
<dbReference type="SMART" id="SM00327">
    <property type="entry name" value="VWA"/>
    <property type="match status" value="3"/>
</dbReference>
<keyword evidence="12" id="KW-0379">Hydroxylation</keyword>
<accession>A0A6B0QXH3</accession>
<dbReference type="Pfam" id="PF00092">
    <property type="entry name" value="VWA"/>
    <property type="match status" value="3"/>
</dbReference>
<evidence type="ECO:0000256" key="4">
    <source>
        <dbReference type="ARBA" id="ARBA00022530"/>
    </source>
</evidence>
<feature type="compositionally biased region" description="Low complexity" evidence="16">
    <location>
        <begin position="700"/>
        <end position="709"/>
    </location>
</feature>
<feature type="compositionally biased region" description="Basic and acidic residues" evidence="16">
    <location>
        <begin position="495"/>
        <end position="507"/>
    </location>
</feature>
<keyword evidence="10" id="KW-0472">Membrane</keyword>
<dbReference type="Proteomes" id="UP000322234">
    <property type="component" value="Unassembled WGS sequence"/>
</dbReference>
<dbReference type="AlphaFoldDB" id="A0A6B0QXH3"/>
<keyword evidence="11" id="KW-0325">Glycoprotein</keyword>
<dbReference type="GO" id="GO:0007155">
    <property type="term" value="P:cell adhesion"/>
    <property type="evidence" value="ECO:0007669"/>
    <property type="project" value="UniProtKB-KW"/>
</dbReference>
<dbReference type="PROSITE" id="PS50234">
    <property type="entry name" value="VWFA"/>
    <property type="match status" value="3"/>
</dbReference>
<dbReference type="PANTHER" id="PTHR22588">
    <property type="entry name" value="VWFA DOMAIN-CONTAINING PROTEIN"/>
    <property type="match status" value="1"/>
</dbReference>
<protein>
    <recommendedName>
        <fullName evidence="15">Collagen alpha-2(VI) chain</fullName>
    </recommendedName>
</protein>
<feature type="compositionally biased region" description="Basic and acidic residues" evidence="16">
    <location>
        <begin position="137"/>
        <end position="160"/>
    </location>
</feature>
<feature type="domain" description="VWFA" evidence="17">
    <location>
        <begin position="174"/>
        <end position="362"/>
    </location>
</feature>
<dbReference type="CDD" id="cd01480">
    <property type="entry name" value="vWA_collagen_alpha_1-VI-type"/>
    <property type="match status" value="1"/>
</dbReference>
<feature type="compositionally biased region" description="Basic and acidic residues" evidence="16">
    <location>
        <begin position="670"/>
        <end position="689"/>
    </location>
</feature>
<feature type="compositionally biased region" description="Low complexity" evidence="16">
    <location>
        <begin position="415"/>
        <end position="427"/>
    </location>
</feature>
<evidence type="ECO:0000259" key="17">
    <source>
        <dbReference type="PROSITE" id="PS50234"/>
    </source>
</evidence>
<dbReference type="InterPro" id="IPR036465">
    <property type="entry name" value="vWFA_dom_sf"/>
</dbReference>
<feature type="compositionally biased region" description="Gly residues" evidence="16">
    <location>
        <begin position="125"/>
        <end position="136"/>
    </location>
</feature>
<evidence type="ECO:0000313" key="18">
    <source>
        <dbReference type="EMBL" id="MXQ82225.1"/>
    </source>
</evidence>
<feature type="domain" description="VWFA" evidence="17">
    <location>
        <begin position="965"/>
        <end position="1146"/>
    </location>
</feature>
<keyword evidence="19" id="KW-1185">Reference proteome</keyword>
<reference evidence="18" key="1">
    <citation type="submission" date="2019-10" db="EMBL/GenBank/DDBJ databases">
        <title>The sequence and de novo assembly of the wild yak genome.</title>
        <authorList>
            <person name="Liu Y."/>
        </authorList>
    </citation>
    <scope>NUCLEOTIDE SEQUENCE [LARGE SCALE GENOMIC DNA]</scope>
    <source>
        <strain evidence="18">WY2019</strain>
    </source>
</reference>
<dbReference type="FunFam" id="3.40.50.410:FF:000052">
    <property type="entry name" value="collagen alpha-2(VI) chain isoform X1"/>
    <property type="match status" value="1"/>
</dbReference>
<keyword evidence="5" id="KW-0597">Phosphoprotein</keyword>
<evidence type="ECO:0000256" key="10">
    <source>
        <dbReference type="ARBA" id="ARBA00023136"/>
    </source>
</evidence>
<dbReference type="Gene3D" id="3.40.50.410">
    <property type="entry name" value="von Willebrand factor, type A domain"/>
    <property type="match status" value="3"/>
</dbReference>
<evidence type="ECO:0000256" key="2">
    <source>
        <dbReference type="ARBA" id="ARBA00004498"/>
    </source>
</evidence>
<evidence type="ECO:0000256" key="16">
    <source>
        <dbReference type="SAM" id="MobiDB-lite"/>
    </source>
</evidence>
<keyword evidence="4" id="KW-0272">Extracellular matrix</keyword>
<feature type="compositionally biased region" description="Gly residues" evidence="16">
    <location>
        <begin position="562"/>
        <end position="571"/>
    </location>
</feature>
<dbReference type="InterPro" id="IPR002035">
    <property type="entry name" value="VWF_A"/>
</dbReference>
<evidence type="ECO:0000256" key="11">
    <source>
        <dbReference type="ARBA" id="ARBA00023180"/>
    </source>
</evidence>
<dbReference type="PRINTS" id="PR00453">
    <property type="entry name" value="VWFADOMAIN"/>
</dbReference>
<evidence type="ECO:0000313" key="19">
    <source>
        <dbReference type="Proteomes" id="UP000322234"/>
    </source>
</evidence>
<dbReference type="SUPFAM" id="SSF53300">
    <property type="entry name" value="vWA-like"/>
    <property type="match status" value="3"/>
</dbReference>
<name>A0A6B0QXH3_9CETA</name>
<evidence type="ECO:0000256" key="14">
    <source>
        <dbReference type="ARBA" id="ARBA00044000"/>
    </source>
</evidence>
<dbReference type="GO" id="GO:0005589">
    <property type="term" value="C:collagen type VI trimer"/>
    <property type="evidence" value="ECO:0007669"/>
    <property type="project" value="UniProtKB-ARBA"/>
</dbReference>
<dbReference type="Pfam" id="PF01391">
    <property type="entry name" value="Collagen"/>
    <property type="match status" value="4"/>
</dbReference>
<keyword evidence="9" id="KW-0176">Collagen</keyword>
<sequence>MTSCVTMDFRGEDWAVGSNIFRVQTPNSSATIAAIFRLKPVMASKPKTAIIHSGSRTTKKWARMLRRKGAAKMLRSPCSALLLWGLLGAVHAQQQEVISPGPSDRNSCPGTTGVGVVGRGRVGQGWGGAQGGGAGPDRGRGRLRGDLAGRPQDHRLRPRGDACASPEKADCPVHVYFVLDTSESITMQSPTDSLLYHMQQFVLQFISQLQDELYLDQVALSWRYGGLHFSDLVEVFSPPGSDRASFTKSLQSISSFRRGTFTDCMLANMTQEVRRHVGKGVVNFAVVITDGHVTGSPCGGIKLQAERAREEGIRLFAVPPNLKLNEQGLRDIANTPHELYRNNYATMRPDSTEIDQDTINRIIKVMKHEAYGECYKVSCLEIPGPPGPKGYRGQKGAKGNMGEPGEPGQKGRQGDPGIEGPIGFPGPKVTLTGLFPPAQGEFGADGRKGAPGLAGKNGTDGQKGKLGRIGPPGCKGDTGDRGPDGYVGEAGSPGERGDQGSKGDPGRPGRRGPPGENGAKGSKASGYQGNNGAPGSPGLKGAKGGPGPRGPKGEPGRRGDPGTKGGPGSDGPKGEKGDPGPEGPRGLAGEVGNKGAKANRGLPGPRGPQGTVGEPGKQGSRGDPGDAGPRGDSGQPGPKGDPGRPGFSYPGPRGAPGDKGEPGPPGPEGGRGDFGSKGEPGRKGQKGEPADPGPPGEPGPRGQRGAPGPEGEPGPPGDPGLTECDVMTYVRETCGCCDCEKRCGALDVVFVIDSSESIGYTNFTLEKNFVINVVNRLGAIAKDPKSETGTRVGVVQYSHEGTFEAIQLDDERIDSLSSFKEAVKNLEWIAGGTWTPSALKFAYNKLIKESRRQKTRVFAVVITDGRHDPRDDDLNLRALCNHEVTVTAIGIGDMFHEKHESENLYSIACDKPQQVRNMTLFSDLVAEKFIDDMEDVLCPDPQIVCPDLPCQTELYVAQCTQRPVDIVFLLDGSERLGEQNFHKVRRFVEEVSRRLTLARRDDDPLNARVALLQFGGPREQQVAFPLTSNLTVIQEALASARYLNSFSHVGTGIVQAINQVVQGARAGARRHAELSFVFLTDGVTGNDSLDEAVHSMRKQNVVPTVVAVGSDVDTDVLSKISLGDPAAVFREKDYDSLAQPGFFDRFIRWIC</sequence>
<feature type="region of interest" description="Disordered" evidence="16">
    <location>
        <begin position="385"/>
        <end position="720"/>
    </location>
</feature>
<dbReference type="InterPro" id="IPR008160">
    <property type="entry name" value="Collagen"/>
</dbReference>
<evidence type="ECO:0000256" key="5">
    <source>
        <dbReference type="ARBA" id="ARBA00022553"/>
    </source>
</evidence>
<evidence type="ECO:0000256" key="6">
    <source>
        <dbReference type="ARBA" id="ARBA00022729"/>
    </source>
</evidence>
<dbReference type="GO" id="GO:0030020">
    <property type="term" value="F:extracellular matrix structural constituent conferring tensile strength"/>
    <property type="evidence" value="ECO:0007669"/>
    <property type="project" value="TreeGrafter"/>
</dbReference>
<dbReference type="Gene3D" id="1.20.5.320">
    <property type="entry name" value="6-Phosphogluconate Dehydrogenase, domain 3"/>
    <property type="match status" value="1"/>
</dbReference>
<dbReference type="FunFam" id="1.20.5.320:FF:000005">
    <property type="entry name" value="collagen alpha-2(VI) chain isoform X1"/>
    <property type="match status" value="1"/>
</dbReference>
<proteinExistence type="inferred from homology"/>
<evidence type="ECO:0000256" key="8">
    <source>
        <dbReference type="ARBA" id="ARBA00022889"/>
    </source>
</evidence>
<feature type="domain" description="VWFA" evidence="17">
    <location>
        <begin position="747"/>
        <end position="937"/>
    </location>
</feature>
<dbReference type="InterPro" id="IPR052229">
    <property type="entry name" value="Collagen-VI/PIF"/>
</dbReference>
<dbReference type="GO" id="GO:0016020">
    <property type="term" value="C:membrane"/>
    <property type="evidence" value="ECO:0007669"/>
    <property type="project" value="UniProtKB-SubCell"/>
</dbReference>
<evidence type="ECO:0000256" key="9">
    <source>
        <dbReference type="ARBA" id="ARBA00023119"/>
    </source>
</evidence>
<evidence type="ECO:0000256" key="13">
    <source>
        <dbReference type="ARBA" id="ARBA00043858"/>
    </source>
</evidence>
<organism evidence="18 19">
    <name type="scientific">Bos mutus</name>
    <name type="common">wild yak</name>
    <dbReference type="NCBI Taxonomy" id="72004"/>
    <lineage>
        <taxon>Eukaryota</taxon>
        <taxon>Metazoa</taxon>
        <taxon>Chordata</taxon>
        <taxon>Craniata</taxon>
        <taxon>Vertebrata</taxon>
        <taxon>Euteleostomi</taxon>
        <taxon>Mammalia</taxon>
        <taxon>Eutheria</taxon>
        <taxon>Laurasiatheria</taxon>
        <taxon>Artiodactyla</taxon>
        <taxon>Ruminantia</taxon>
        <taxon>Pecora</taxon>
        <taxon>Bovidae</taxon>
        <taxon>Bovinae</taxon>
        <taxon>Bos</taxon>
    </lineage>
</organism>
<gene>
    <name evidence="18" type="ORF">E5288_WYG010877</name>
</gene>
<feature type="compositionally biased region" description="Basic and acidic residues" evidence="16">
    <location>
        <begin position="551"/>
        <end position="561"/>
    </location>
</feature>
<dbReference type="PANTHER" id="PTHR22588:SF15">
    <property type="entry name" value="VWFA DOMAIN-CONTAINING PROTEIN"/>
    <property type="match status" value="1"/>
</dbReference>
<comment type="similarity">
    <text evidence="14">Belongs to the type VI collagen family.</text>
</comment>
<keyword evidence="8" id="KW-0130">Cell adhesion</keyword>
<keyword evidence="7" id="KW-0677">Repeat</keyword>
<comment type="caution">
    <text evidence="18">The sequence shown here is derived from an EMBL/GenBank/DDBJ whole genome shotgun (WGS) entry which is preliminary data.</text>
</comment>
<keyword evidence="6" id="KW-0732">Signal</keyword>
<dbReference type="FunFam" id="3.40.50.410:FF:000027">
    <property type="entry name" value="collagen alpha-2(VI) chain isoform X1"/>
    <property type="match status" value="1"/>
</dbReference>
<dbReference type="FunFam" id="3.40.50.410:FF:000026">
    <property type="entry name" value="Collagen, type VI, alpha 1"/>
    <property type="match status" value="1"/>
</dbReference>
<comment type="function">
    <text evidence="13">Collagen VI acts as a cell-binding protein.</text>
</comment>